<dbReference type="InterPro" id="IPR037883">
    <property type="entry name" value="Knr4/Smi1-like_sf"/>
</dbReference>
<name>A0ABW4T9W5_9ACTN</name>
<dbReference type="Gene3D" id="3.40.1580.10">
    <property type="entry name" value="SMI1/KNR4-like"/>
    <property type="match status" value="1"/>
</dbReference>
<keyword evidence="2" id="KW-1185">Reference proteome</keyword>
<dbReference type="SUPFAM" id="SSF160631">
    <property type="entry name" value="SMI1/KNR4-like"/>
    <property type="match status" value="1"/>
</dbReference>
<accession>A0ABW4T9W5</accession>
<sequence>MAVEDPTGIAALTKILPSDLGADEGIDWSAAEARWGTRFPRDYMDFMSIYGAGSFAEVGILMPLPKEYIQWDPGTFEEETENARYTWEMLGGQEGLDIDPNHILAWGITSGPDILCWLTTDPDPDQWPVLVCGRHTHEDFTLFPCGMVEFLRMLLLDEYDPYPLSIDLRDASPRYVHWLEAQKRWKAGLDPDSGLPRSANQ</sequence>
<dbReference type="RefSeq" id="WP_379580814.1">
    <property type="nucleotide sequence ID" value="NZ_JBHUFV010000073.1"/>
</dbReference>
<evidence type="ECO:0000313" key="2">
    <source>
        <dbReference type="Proteomes" id="UP001597368"/>
    </source>
</evidence>
<evidence type="ECO:0000313" key="1">
    <source>
        <dbReference type="EMBL" id="MFD1938720.1"/>
    </source>
</evidence>
<protein>
    <submittedName>
        <fullName evidence="1">SMI1/KNR4 family protein</fullName>
    </submittedName>
</protein>
<comment type="caution">
    <text evidence="1">The sequence shown here is derived from an EMBL/GenBank/DDBJ whole genome shotgun (WGS) entry which is preliminary data.</text>
</comment>
<reference evidence="2" key="1">
    <citation type="journal article" date="2019" name="Int. J. Syst. Evol. Microbiol.">
        <title>The Global Catalogue of Microorganisms (GCM) 10K type strain sequencing project: providing services to taxonomists for standard genome sequencing and annotation.</title>
        <authorList>
            <consortium name="The Broad Institute Genomics Platform"/>
            <consortium name="The Broad Institute Genome Sequencing Center for Infectious Disease"/>
            <person name="Wu L."/>
            <person name="Ma J."/>
        </authorList>
    </citation>
    <scope>NUCLEOTIDE SEQUENCE [LARGE SCALE GENOMIC DNA]</scope>
    <source>
        <strain evidence="2">ICMP 6774ER</strain>
    </source>
</reference>
<organism evidence="1 2">
    <name type="scientific">Nonomuraea mangrovi</name>
    <dbReference type="NCBI Taxonomy" id="2316207"/>
    <lineage>
        <taxon>Bacteria</taxon>
        <taxon>Bacillati</taxon>
        <taxon>Actinomycetota</taxon>
        <taxon>Actinomycetes</taxon>
        <taxon>Streptosporangiales</taxon>
        <taxon>Streptosporangiaceae</taxon>
        <taxon>Nonomuraea</taxon>
    </lineage>
</organism>
<gene>
    <name evidence="1" type="ORF">ACFSKW_45390</name>
</gene>
<dbReference type="Pfam" id="PF14568">
    <property type="entry name" value="SUKH_6"/>
    <property type="match status" value="1"/>
</dbReference>
<dbReference type="Proteomes" id="UP001597368">
    <property type="component" value="Unassembled WGS sequence"/>
</dbReference>
<proteinExistence type="predicted"/>
<dbReference type="EMBL" id="JBHUFV010000073">
    <property type="protein sequence ID" value="MFD1938720.1"/>
    <property type="molecule type" value="Genomic_DNA"/>
</dbReference>